<organism evidence="9 10">
    <name type="scientific">Pseudoflavonifractor intestinihominis</name>
    <dbReference type="NCBI Taxonomy" id="3133171"/>
    <lineage>
        <taxon>Bacteria</taxon>
        <taxon>Bacillati</taxon>
        <taxon>Bacillota</taxon>
        <taxon>Clostridia</taxon>
        <taxon>Eubacteriales</taxon>
        <taxon>Oscillospiraceae</taxon>
        <taxon>Pseudoflavonifractor</taxon>
    </lineage>
</organism>
<reference evidence="9 10" key="1">
    <citation type="submission" date="2024-03" db="EMBL/GenBank/DDBJ databases">
        <title>Human intestinal bacterial collection.</title>
        <authorList>
            <person name="Pauvert C."/>
            <person name="Hitch T.C.A."/>
            <person name="Clavel T."/>
        </authorList>
    </citation>
    <scope>NUCLEOTIDE SEQUENCE [LARGE SCALE GENOMIC DNA]</scope>
    <source>
        <strain evidence="9 10">CLA-AP-H29</strain>
    </source>
</reference>
<comment type="subunit">
    <text evidence="4">Homodimer.</text>
</comment>
<dbReference type="InterPro" id="IPR003607">
    <property type="entry name" value="HD/PDEase_dom"/>
</dbReference>
<comment type="catalytic activity">
    <reaction evidence="1">
        <text>a 2'-deoxyribonucleoside 5'-phosphate + H2O = a 2'-deoxyribonucleoside + phosphate</text>
        <dbReference type="Rhea" id="RHEA:36167"/>
        <dbReference type="ChEBI" id="CHEBI:15377"/>
        <dbReference type="ChEBI" id="CHEBI:18274"/>
        <dbReference type="ChEBI" id="CHEBI:43474"/>
        <dbReference type="ChEBI" id="CHEBI:65317"/>
        <dbReference type="EC" id="3.1.3.89"/>
    </reaction>
</comment>
<comment type="caution">
    <text evidence="9">The sequence shown here is derived from an EMBL/GenBank/DDBJ whole genome shotgun (WGS) entry which is preliminary data.</text>
</comment>
<keyword evidence="6" id="KW-0479">Metal-binding</keyword>
<evidence type="ECO:0000256" key="3">
    <source>
        <dbReference type="ARBA" id="ARBA00001941"/>
    </source>
</evidence>
<dbReference type="InterPro" id="IPR039356">
    <property type="entry name" value="YfbR/HDDC2"/>
</dbReference>
<name>A0ABV1E6R6_9FIRM</name>
<evidence type="ECO:0000259" key="8">
    <source>
        <dbReference type="SMART" id="SM00471"/>
    </source>
</evidence>
<feature type="domain" description="HD/PDEase" evidence="8">
    <location>
        <begin position="29"/>
        <end position="144"/>
    </location>
</feature>
<proteinExistence type="predicted"/>
<evidence type="ECO:0000313" key="10">
    <source>
        <dbReference type="Proteomes" id="UP001464378"/>
    </source>
</evidence>
<sequence>MEPKELLDFLHIAEHLKCNTRHSYTSSGRHESVAEHSWRLALMAFLMKDQLPGVDMDKVLKMCLIHDLGEAITGDIPAFEKTDDHRHTEARAVDSLAAALPRPLSDEFSALFAEMEARTTPEARVFKALDRMEAVLQHNEAPLDTWIPLEFELNRTYGVEDAAPFPFLKALREQLIADTDEKIADSTMT</sequence>
<dbReference type="CDD" id="cd00077">
    <property type="entry name" value="HDc"/>
    <property type="match status" value="1"/>
</dbReference>
<dbReference type="Proteomes" id="UP001464378">
    <property type="component" value="Unassembled WGS sequence"/>
</dbReference>
<dbReference type="Pfam" id="PF13023">
    <property type="entry name" value="HD_3"/>
    <property type="match status" value="1"/>
</dbReference>
<evidence type="ECO:0000256" key="2">
    <source>
        <dbReference type="ARBA" id="ARBA00001936"/>
    </source>
</evidence>
<evidence type="ECO:0000256" key="5">
    <source>
        <dbReference type="ARBA" id="ARBA00012964"/>
    </source>
</evidence>
<dbReference type="RefSeq" id="WP_294517585.1">
    <property type="nucleotide sequence ID" value="NZ_JBBMFK010000007.1"/>
</dbReference>
<dbReference type="PANTHER" id="PTHR11845">
    <property type="entry name" value="5'-DEOXYNUCLEOTIDASE HDDC2"/>
    <property type="match status" value="1"/>
</dbReference>
<dbReference type="Gene3D" id="1.10.3210.10">
    <property type="entry name" value="Hypothetical protein af1432"/>
    <property type="match status" value="1"/>
</dbReference>
<keyword evidence="10" id="KW-1185">Reference proteome</keyword>
<evidence type="ECO:0000256" key="1">
    <source>
        <dbReference type="ARBA" id="ARBA00001638"/>
    </source>
</evidence>
<accession>A0ABV1E6R6</accession>
<dbReference type="InterPro" id="IPR006674">
    <property type="entry name" value="HD_domain"/>
</dbReference>
<dbReference type="EC" id="3.1.3.89" evidence="5"/>
<protein>
    <recommendedName>
        <fullName evidence="5">5'-deoxynucleotidase</fullName>
        <ecNumber evidence="5">3.1.3.89</ecNumber>
    </recommendedName>
</protein>
<evidence type="ECO:0000256" key="6">
    <source>
        <dbReference type="ARBA" id="ARBA00022723"/>
    </source>
</evidence>
<dbReference type="SUPFAM" id="SSF109604">
    <property type="entry name" value="HD-domain/PDEase-like"/>
    <property type="match status" value="1"/>
</dbReference>
<dbReference type="SMART" id="SM00471">
    <property type="entry name" value="HDc"/>
    <property type="match status" value="1"/>
</dbReference>
<evidence type="ECO:0000256" key="7">
    <source>
        <dbReference type="ARBA" id="ARBA00022801"/>
    </source>
</evidence>
<comment type="cofactor">
    <cofactor evidence="3">
        <name>Co(2+)</name>
        <dbReference type="ChEBI" id="CHEBI:48828"/>
    </cofactor>
</comment>
<keyword evidence="7" id="KW-0378">Hydrolase</keyword>
<evidence type="ECO:0000256" key="4">
    <source>
        <dbReference type="ARBA" id="ARBA00011738"/>
    </source>
</evidence>
<comment type="cofactor">
    <cofactor evidence="2">
        <name>Mn(2+)</name>
        <dbReference type="ChEBI" id="CHEBI:29035"/>
    </cofactor>
</comment>
<dbReference type="EMBL" id="JBBMFK010000007">
    <property type="protein sequence ID" value="MEQ2443000.1"/>
    <property type="molecule type" value="Genomic_DNA"/>
</dbReference>
<dbReference type="PANTHER" id="PTHR11845:SF13">
    <property type="entry name" value="5'-DEOXYNUCLEOTIDASE HDDC2"/>
    <property type="match status" value="1"/>
</dbReference>
<evidence type="ECO:0000313" key="9">
    <source>
        <dbReference type="EMBL" id="MEQ2443000.1"/>
    </source>
</evidence>
<gene>
    <name evidence="9" type="ORF">WMO64_05920</name>
</gene>